<dbReference type="SUPFAM" id="SSF51717">
    <property type="entry name" value="Dihydropteroate synthetase-like"/>
    <property type="match status" value="1"/>
</dbReference>
<evidence type="ECO:0000256" key="2">
    <source>
        <dbReference type="ARBA" id="ARBA00001946"/>
    </source>
</evidence>
<evidence type="ECO:0000256" key="6">
    <source>
        <dbReference type="ARBA" id="ARBA00022723"/>
    </source>
</evidence>
<dbReference type="InterPro" id="IPR045031">
    <property type="entry name" value="DHP_synth-like"/>
</dbReference>
<dbReference type="EMBL" id="JAZHOG010000004">
    <property type="protein sequence ID" value="MEJ8567417.1"/>
    <property type="molecule type" value="Genomic_DNA"/>
</dbReference>
<dbReference type="InterPro" id="IPR000489">
    <property type="entry name" value="Pterin-binding_dom"/>
</dbReference>
<comment type="function">
    <text evidence="9">Catalyzes the condensation of para-aminobenzoate (pABA) with 6-hydroxymethyl-7,8-dihydropterin diphosphate (DHPt-PP) to form 7,8-dihydropteroate (H2Pte), the immediate precursor of folate derivatives.</text>
</comment>
<keyword evidence="12" id="KW-1185">Reference proteome</keyword>
<reference evidence="11 12" key="1">
    <citation type="submission" date="2024-02" db="EMBL/GenBank/DDBJ databases">
        <title>A novel Wenzhouxiangellaceae bacterium, isolated from coastal sediments.</title>
        <authorList>
            <person name="Du Z.-J."/>
            <person name="Ye Y.-Q."/>
            <person name="Zhang X.-Y."/>
        </authorList>
    </citation>
    <scope>NUCLEOTIDE SEQUENCE [LARGE SCALE GENOMIC DNA]</scope>
    <source>
        <strain evidence="11 12">CH-27</strain>
    </source>
</reference>
<dbReference type="PROSITE" id="PS00792">
    <property type="entry name" value="DHPS_1"/>
    <property type="match status" value="1"/>
</dbReference>
<dbReference type="GO" id="GO:0046654">
    <property type="term" value="P:tetrahydrofolate biosynthetic process"/>
    <property type="evidence" value="ECO:0007669"/>
    <property type="project" value="TreeGrafter"/>
</dbReference>
<evidence type="ECO:0000256" key="9">
    <source>
        <dbReference type="RuleBase" id="RU361205"/>
    </source>
</evidence>
<keyword evidence="7 9" id="KW-0460">Magnesium</keyword>
<accession>A0AAW9R675</accession>
<dbReference type="PANTHER" id="PTHR20941">
    <property type="entry name" value="FOLATE SYNTHESIS PROTEINS"/>
    <property type="match status" value="1"/>
</dbReference>
<dbReference type="GO" id="GO:0005829">
    <property type="term" value="C:cytosol"/>
    <property type="evidence" value="ECO:0007669"/>
    <property type="project" value="TreeGrafter"/>
</dbReference>
<dbReference type="GO" id="GO:0046872">
    <property type="term" value="F:metal ion binding"/>
    <property type="evidence" value="ECO:0007669"/>
    <property type="project" value="UniProtKB-KW"/>
</dbReference>
<dbReference type="NCBIfam" id="TIGR01496">
    <property type="entry name" value="DHPS"/>
    <property type="match status" value="1"/>
</dbReference>
<dbReference type="Proteomes" id="UP001359886">
    <property type="component" value="Unassembled WGS sequence"/>
</dbReference>
<evidence type="ECO:0000259" key="10">
    <source>
        <dbReference type="PROSITE" id="PS50972"/>
    </source>
</evidence>
<dbReference type="EC" id="2.5.1.15" evidence="4 9"/>
<evidence type="ECO:0000256" key="5">
    <source>
        <dbReference type="ARBA" id="ARBA00022679"/>
    </source>
</evidence>
<gene>
    <name evidence="11" type="primary">folP</name>
    <name evidence="11" type="ORF">V3330_07230</name>
</gene>
<keyword evidence="8 9" id="KW-0289">Folate biosynthesis</keyword>
<evidence type="ECO:0000256" key="1">
    <source>
        <dbReference type="ARBA" id="ARBA00000012"/>
    </source>
</evidence>
<dbReference type="InterPro" id="IPR006390">
    <property type="entry name" value="DHP_synth_dom"/>
</dbReference>
<evidence type="ECO:0000256" key="7">
    <source>
        <dbReference type="ARBA" id="ARBA00022842"/>
    </source>
</evidence>
<comment type="catalytic activity">
    <reaction evidence="1">
        <text>(7,8-dihydropterin-6-yl)methyl diphosphate + 4-aminobenzoate = 7,8-dihydropteroate + diphosphate</text>
        <dbReference type="Rhea" id="RHEA:19949"/>
        <dbReference type="ChEBI" id="CHEBI:17836"/>
        <dbReference type="ChEBI" id="CHEBI:17839"/>
        <dbReference type="ChEBI" id="CHEBI:33019"/>
        <dbReference type="ChEBI" id="CHEBI:72950"/>
        <dbReference type="EC" id="2.5.1.15"/>
    </reaction>
</comment>
<dbReference type="Gene3D" id="3.20.20.20">
    <property type="entry name" value="Dihydropteroate synthase-like"/>
    <property type="match status" value="1"/>
</dbReference>
<dbReference type="CDD" id="cd00739">
    <property type="entry name" value="DHPS"/>
    <property type="match status" value="1"/>
</dbReference>
<feature type="domain" description="Pterin-binding" evidence="10">
    <location>
        <begin position="18"/>
        <end position="270"/>
    </location>
</feature>
<keyword evidence="6 9" id="KW-0479">Metal-binding</keyword>
<name>A0AAW9R675_9GAMM</name>
<evidence type="ECO:0000256" key="8">
    <source>
        <dbReference type="ARBA" id="ARBA00022909"/>
    </source>
</evidence>
<proteinExistence type="inferred from homology"/>
<dbReference type="InterPro" id="IPR011005">
    <property type="entry name" value="Dihydropteroate_synth-like_sf"/>
</dbReference>
<dbReference type="PROSITE" id="PS00793">
    <property type="entry name" value="DHPS_2"/>
    <property type="match status" value="1"/>
</dbReference>
<dbReference type="Pfam" id="PF00809">
    <property type="entry name" value="Pterin_bind"/>
    <property type="match status" value="1"/>
</dbReference>
<dbReference type="PANTHER" id="PTHR20941:SF1">
    <property type="entry name" value="FOLIC ACID SYNTHESIS PROTEIN FOL1"/>
    <property type="match status" value="1"/>
</dbReference>
<dbReference type="GO" id="GO:0046656">
    <property type="term" value="P:folic acid biosynthetic process"/>
    <property type="evidence" value="ECO:0007669"/>
    <property type="project" value="UniProtKB-KW"/>
</dbReference>
<evidence type="ECO:0000313" key="11">
    <source>
        <dbReference type="EMBL" id="MEJ8567417.1"/>
    </source>
</evidence>
<evidence type="ECO:0000313" key="12">
    <source>
        <dbReference type="Proteomes" id="UP001359886"/>
    </source>
</evidence>
<organism evidence="11 12">
    <name type="scientific">Elongatibacter sediminis</name>
    <dbReference type="NCBI Taxonomy" id="3119006"/>
    <lineage>
        <taxon>Bacteria</taxon>
        <taxon>Pseudomonadati</taxon>
        <taxon>Pseudomonadota</taxon>
        <taxon>Gammaproteobacteria</taxon>
        <taxon>Chromatiales</taxon>
        <taxon>Wenzhouxiangellaceae</taxon>
        <taxon>Elongatibacter</taxon>
    </lineage>
</organism>
<keyword evidence="5 9" id="KW-0808">Transferase</keyword>
<comment type="caution">
    <text evidence="11">The sequence shown here is derived from an EMBL/GenBank/DDBJ whole genome shotgun (WGS) entry which is preliminary data.</text>
</comment>
<comment type="similarity">
    <text evidence="9">Belongs to the DHPS family.</text>
</comment>
<sequence length="278" mass="28922">MSIAIPGLPGNDRPIRPPLVMGILNLTPDSFSDGGLWTNPATALDHALSMAAAGADILDLGGESTRPGAGPVSDDQELQRVVPLIDQIRARVPTPISIDTSKPEVMREAVAAGASMINDVRGLRDEGALGAAAGLGVPVCLMHMLGEPRSMQTQPRYQDVVGEVESFLLDRARECESTGIPSGRIVLDPGFGFGKTLQHNIELFRAIPRLSGLGYPLLIGISRKSMLGAITGRAVGDRLAASVAGAVLAAQAGASIVRVHDVPETVDALKFLAATGSQ</sequence>
<dbReference type="GO" id="GO:0004156">
    <property type="term" value="F:dihydropteroate synthase activity"/>
    <property type="evidence" value="ECO:0007669"/>
    <property type="project" value="UniProtKB-EC"/>
</dbReference>
<evidence type="ECO:0000256" key="4">
    <source>
        <dbReference type="ARBA" id="ARBA00012458"/>
    </source>
</evidence>
<dbReference type="RefSeq" id="WP_354694739.1">
    <property type="nucleotide sequence ID" value="NZ_JAZHOG010000004.1"/>
</dbReference>
<comment type="pathway">
    <text evidence="3 9">Cofactor biosynthesis; tetrahydrofolate biosynthesis; 7,8-dihydrofolate from 2-amino-4-hydroxy-6-hydroxymethyl-7,8-dihydropteridine diphosphate and 4-aminobenzoate: step 1/2.</text>
</comment>
<protein>
    <recommendedName>
        <fullName evidence="4 9">Dihydropteroate synthase</fullName>
        <shortName evidence="9">DHPS</shortName>
        <ecNumber evidence="4 9">2.5.1.15</ecNumber>
    </recommendedName>
    <alternativeName>
        <fullName evidence="9">Dihydropteroate pyrophosphorylase</fullName>
    </alternativeName>
</protein>
<dbReference type="AlphaFoldDB" id="A0AAW9R675"/>
<dbReference type="PROSITE" id="PS50972">
    <property type="entry name" value="PTERIN_BINDING"/>
    <property type="match status" value="1"/>
</dbReference>
<evidence type="ECO:0000256" key="3">
    <source>
        <dbReference type="ARBA" id="ARBA00004763"/>
    </source>
</evidence>
<comment type="cofactor">
    <cofactor evidence="2 9">
        <name>Mg(2+)</name>
        <dbReference type="ChEBI" id="CHEBI:18420"/>
    </cofactor>
</comment>